<dbReference type="EMBL" id="QYCN01000003">
    <property type="protein sequence ID" value="RIY13423.1"/>
    <property type="molecule type" value="Genomic_DNA"/>
</dbReference>
<evidence type="ECO:0000313" key="2">
    <source>
        <dbReference type="Proteomes" id="UP000284250"/>
    </source>
</evidence>
<evidence type="ECO:0000313" key="1">
    <source>
        <dbReference type="EMBL" id="RIY13423.1"/>
    </source>
</evidence>
<organism evidence="1 2">
    <name type="scientific">Hymenobacter rubripertinctus</name>
    <dbReference type="NCBI Taxonomy" id="2029981"/>
    <lineage>
        <taxon>Bacteria</taxon>
        <taxon>Pseudomonadati</taxon>
        <taxon>Bacteroidota</taxon>
        <taxon>Cytophagia</taxon>
        <taxon>Cytophagales</taxon>
        <taxon>Hymenobacteraceae</taxon>
        <taxon>Hymenobacter</taxon>
    </lineage>
</organism>
<dbReference type="Proteomes" id="UP000284250">
    <property type="component" value="Unassembled WGS sequence"/>
</dbReference>
<sequence>MLALLAIPVVILGVGALLVLGIGYGLWQAGAKITLSIRKLFGYQPPPELPPVPPEPTVLFQGAQLQLVAADQDWDVEGPEFGAWLEQWGYLEEEEIVPSLYRLQTKPEVPGLHGQLVSDLCREWPEGIFLQLVESRPGQIPAATTWLVYLDFTTLQWERLTETADYYLLPNAAGAEHGLFEGLSLTQGRLELRVQMPG</sequence>
<proteinExistence type="predicted"/>
<protein>
    <submittedName>
        <fullName evidence="1">Uncharacterized protein</fullName>
    </submittedName>
</protein>
<dbReference type="AlphaFoldDB" id="A0A418R7I2"/>
<reference evidence="1 2" key="1">
    <citation type="submission" date="2018-09" db="EMBL/GenBank/DDBJ databases">
        <authorList>
            <person name="Zeman M."/>
            <person name="Pardy F."/>
        </authorList>
    </citation>
    <scope>NUCLEOTIDE SEQUENCE [LARGE SCALE GENOMIC DNA]</scope>
    <source>
        <strain evidence="1 2">CCM 8852</strain>
    </source>
</reference>
<keyword evidence="2" id="KW-1185">Reference proteome</keyword>
<name>A0A418R7I2_9BACT</name>
<comment type="caution">
    <text evidence="1">The sequence shown here is derived from an EMBL/GenBank/DDBJ whole genome shotgun (WGS) entry which is preliminary data.</text>
</comment>
<reference evidence="1 2" key="2">
    <citation type="submission" date="2019-01" db="EMBL/GenBank/DDBJ databases">
        <title>Hymenobacter humicola sp. nov., isolated from soils in Antarctica.</title>
        <authorList>
            <person name="Sedlacek I."/>
            <person name="Holochova P."/>
            <person name="Kralova S."/>
            <person name="Pantucek R."/>
            <person name="Stankova E."/>
            <person name="Vrbovska V."/>
            <person name="Kristofova L."/>
            <person name="Svec P."/>
            <person name="Busse H.-J."/>
        </authorList>
    </citation>
    <scope>NUCLEOTIDE SEQUENCE [LARGE SCALE GENOMIC DNA]</scope>
    <source>
        <strain evidence="1 2">CCM 8852</strain>
    </source>
</reference>
<gene>
    <name evidence="1" type="ORF">D0T11_03015</name>
</gene>
<accession>A0A418R7I2</accession>